<dbReference type="HOGENOM" id="CLU_1532208_0_0_1"/>
<dbReference type="Proteomes" id="UP000007963">
    <property type="component" value="Unassembled WGS sequence"/>
</dbReference>
<name>Q0CSS4_ASPTN</name>
<gene>
    <name evidence="3" type="ORF">ATEG_03260</name>
</gene>
<dbReference type="GeneID" id="4317756"/>
<dbReference type="VEuPathDB" id="FungiDB:ATEG_03260"/>
<evidence type="ECO:0000313" key="4">
    <source>
        <dbReference type="Proteomes" id="UP000007963"/>
    </source>
</evidence>
<sequence length="175" mass="19154">MPCPAATVGVAVWVWLDACGFSAGECDGARPAAAAWRRWSRALSARARRRSASSRLPMPRIPPREWFRRLGRPASPRARTCWLPESISSSENGEGEGLAGVALDAETIGRRPGEVRLALEEAQKEEQGREVLHAHFHQPFEDGDGVLRDELLKRDEEGGLDGGATADLWPDPQHA</sequence>
<proteinExistence type="predicted"/>
<organism evidence="3 4">
    <name type="scientific">Aspergillus terreus (strain NIH 2624 / FGSC A1156)</name>
    <dbReference type="NCBI Taxonomy" id="341663"/>
    <lineage>
        <taxon>Eukaryota</taxon>
        <taxon>Fungi</taxon>
        <taxon>Dikarya</taxon>
        <taxon>Ascomycota</taxon>
        <taxon>Pezizomycotina</taxon>
        <taxon>Eurotiomycetes</taxon>
        <taxon>Eurotiomycetidae</taxon>
        <taxon>Eurotiales</taxon>
        <taxon>Aspergillaceae</taxon>
        <taxon>Aspergillus</taxon>
        <taxon>Aspergillus subgen. Circumdati</taxon>
    </lineage>
</organism>
<protein>
    <submittedName>
        <fullName evidence="3">Uncharacterized protein</fullName>
    </submittedName>
</protein>
<feature type="chain" id="PRO_5004170595" evidence="2">
    <location>
        <begin position="29"/>
        <end position="175"/>
    </location>
</feature>
<dbReference type="AlphaFoldDB" id="Q0CSS4"/>
<evidence type="ECO:0000256" key="2">
    <source>
        <dbReference type="SAM" id="SignalP"/>
    </source>
</evidence>
<feature type="region of interest" description="Disordered" evidence="1">
    <location>
        <begin position="136"/>
        <end position="175"/>
    </location>
</feature>
<feature type="compositionally biased region" description="Basic and acidic residues" evidence="1">
    <location>
        <begin position="145"/>
        <end position="157"/>
    </location>
</feature>
<dbReference type="RefSeq" id="XP_001212438.1">
    <property type="nucleotide sequence ID" value="XM_001212438.1"/>
</dbReference>
<accession>Q0CSS4</accession>
<evidence type="ECO:0000256" key="1">
    <source>
        <dbReference type="SAM" id="MobiDB-lite"/>
    </source>
</evidence>
<keyword evidence="2" id="KW-0732">Signal</keyword>
<reference evidence="4" key="1">
    <citation type="submission" date="2005-09" db="EMBL/GenBank/DDBJ databases">
        <title>Annotation of the Aspergillus terreus NIH2624 genome.</title>
        <authorList>
            <person name="Birren B.W."/>
            <person name="Lander E.S."/>
            <person name="Galagan J.E."/>
            <person name="Nusbaum C."/>
            <person name="Devon K."/>
            <person name="Henn M."/>
            <person name="Ma L.-J."/>
            <person name="Jaffe D.B."/>
            <person name="Butler J."/>
            <person name="Alvarez P."/>
            <person name="Gnerre S."/>
            <person name="Grabherr M."/>
            <person name="Kleber M."/>
            <person name="Mauceli E.W."/>
            <person name="Brockman W."/>
            <person name="Rounsley S."/>
            <person name="Young S.K."/>
            <person name="LaButti K."/>
            <person name="Pushparaj V."/>
            <person name="DeCaprio D."/>
            <person name="Crawford M."/>
            <person name="Koehrsen M."/>
            <person name="Engels R."/>
            <person name="Montgomery P."/>
            <person name="Pearson M."/>
            <person name="Howarth C."/>
            <person name="Larson L."/>
            <person name="Luoma S."/>
            <person name="White J."/>
            <person name="Alvarado L."/>
            <person name="Kodira C.D."/>
            <person name="Zeng Q."/>
            <person name="Oleary S."/>
            <person name="Yandava C."/>
            <person name="Denning D.W."/>
            <person name="Nierman W.C."/>
            <person name="Milne T."/>
            <person name="Madden K."/>
        </authorList>
    </citation>
    <scope>NUCLEOTIDE SEQUENCE [LARGE SCALE GENOMIC DNA]</scope>
    <source>
        <strain evidence="4">NIH 2624 / FGSC A1156</strain>
    </source>
</reference>
<dbReference type="EMBL" id="CH476597">
    <property type="protein sequence ID" value="EAU36534.1"/>
    <property type="molecule type" value="Genomic_DNA"/>
</dbReference>
<feature type="signal peptide" evidence="2">
    <location>
        <begin position="1"/>
        <end position="28"/>
    </location>
</feature>
<evidence type="ECO:0000313" key="3">
    <source>
        <dbReference type="EMBL" id="EAU36534.1"/>
    </source>
</evidence>